<evidence type="ECO:0000259" key="7">
    <source>
        <dbReference type="SMART" id="SM00967"/>
    </source>
</evidence>
<dbReference type="CDD" id="cd18103">
    <property type="entry name" value="SpoU-like_RlmB"/>
    <property type="match status" value="1"/>
</dbReference>
<evidence type="ECO:0000313" key="8">
    <source>
        <dbReference type="EMBL" id="KGM06668.1"/>
    </source>
</evidence>
<dbReference type="SMART" id="SM00967">
    <property type="entry name" value="SpoU_sub_bind"/>
    <property type="match status" value="1"/>
</dbReference>
<dbReference type="InterPro" id="IPR029064">
    <property type="entry name" value="Ribosomal_eL30-like_sf"/>
</dbReference>
<proteinExistence type="inferred from homology"/>
<comment type="similarity">
    <text evidence="6">Belongs to the class IV-like SAM-binding methyltransferase superfamily. RNA methyltransferase TrmH family. RlmB subfamily.</text>
</comment>
<dbReference type="Pfam" id="PF08032">
    <property type="entry name" value="SpoU_sub_bind"/>
    <property type="match status" value="1"/>
</dbReference>
<dbReference type="GO" id="GO:0070039">
    <property type="term" value="F:rRNA (guanosine-2'-O-)-methyltransferase activity"/>
    <property type="evidence" value="ECO:0007669"/>
    <property type="project" value="UniProtKB-UniRule"/>
</dbReference>
<feature type="binding site" evidence="6">
    <location>
        <position position="227"/>
    </location>
    <ligand>
        <name>S-adenosyl-L-methionine</name>
        <dbReference type="ChEBI" id="CHEBI:59789"/>
    </ligand>
</feature>
<keyword evidence="1 6" id="KW-0963">Cytoplasm</keyword>
<evidence type="ECO:0000256" key="6">
    <source>
        <dbReference type="HAMAP-Rule" id="MF_01887"/>
    </source>
</evidence>
<evidence type="ECO:0000256" key="4">
    <source>
        <dbReference type="ARBA" id="ARBA00022679"/>
    </source>
</evidence>
<dbReference type="InterPro" id="IPR013123">
    <property type="entry name" value="SpoU_subst-bd"/>
</dbReference>
<dbReference type="HAMAP" id="MF_01887">
    <property type="entry name" value="23SrRNA_methyltr_B"/>
    <property type="match status" value="1"/>
</dbReference>
<sequence>MDPDVIFGLHAVQAALDVPVSRIKEIWLAADRQDQRVDALLKAAEQQGVVVHKAERDTLDKIAPNVQHQGCAARCKPLESLDEKGLMTLVESLSEPALLLILDGVQDPHNLGACLRTAEAAGAHAVIAPKDRASGLTATAVKISSGAAERVPFAQVTNLSRLMRELQDAGVWLVGTSGDSELSLFQAELKGSMAIVLGAEGKGIRRLTRDNCDQVVYIPMQGEAESLNVSVAAGVCLFEAYRQRHL</sequence>
<dbReference type="PANTHER" id="PTHR46429">
    <property type="entry name" value="23S RRNA (GUANOSINE-2'-O-)-METHYLTRANSFERASE RLMB"/>
    <property type="match status" value="1"/>
</dbReference>
<keyword evidence="2 6" id="KW-0698">rRNA processing</keyword>
<evidence type="ECO:0000256" key="1">
    <source>
        <dbReference type="ARBA" id="ARBA00022490"/>
    </source>
</evidence>
<dbReference type="InterPro" id="IPR001537">
    <property type="entry name" value="SpoU_MeTrfase"/>
</dbReference>
<dbReference type="Proteomes" id="UP000029999">
    <property type="component" value="Unassembled WGS sequence"/>
</dbReference>
<keyword evidence="5 6" id="KW-0949">S-adenosyl-L-methionine</keyword>
<protein>
    <recommendedName>
        <fullName evidence="6">23S rRNA (guanosine-2'-O-)-methyltransferase RlmB</fullName>
        <ecNumber evidence="6">2.1.1.185</ecNumber>
    </recommendedName>
    <alternativeName>
        <fullName evidence="6">23S rRNA (guanosine2251 2'-O)-methyltransferase</fullName>
    </alternativeName>
    <alternativeName>
        <fullName evidence="6">23S rRNA Gm2251 2'-O-methyltransferase</fullName>
    </alternativeName>
</protein>
<dbReference type="STRING" id="392484.LP43_1892"/>
<organism evidence="8 9">
    <name type="scientific">Methylophaga thiooxydans</name>
    <dbReference type="NCBI Taxonomy" id="392484"/>
    <lineage>
        <taxon>Bacteria</taxon>
        <taxon>Pseudomonadati</taxon>
        <taxon>Pseudomonadota</taxon>
        <taxon>Gammaproteobacteria</taxon>
        <taxon>Thiotrichales</taxon>
        <taxon>Piscirickettsiaceae</taxon>
        <taxon>Methylophaga</taxon>
    </lineage>
</organism>
<dbReference type="GO" id="GO:0003723">
    <property type="term" value="F:RNA binding"/>
    <property type="evidence" value="ECO:0007669"/>
    <property type="project" value="InterPro"/>
</dbReference>
<comment type="subcellular location">
    <subcellularLocation>
        <location evidence="6">Cytoplasm</location>
    </subcellularLocation>
</comment>
<dbReference type="InterPro" id="IPR029028">
    <property type="entry name" value="Alpha/beta_knot_MTases"/>
</dbReference>
<dbReference type="SUPFAM" id="SSF75217">
    <property type="entry name" value="alpha/beta knot"/>
    <property type="match status" value="1"/>
</dbReference>
<dbReference type="FunFam" id="3.40.1280.10:FF:000008">
    <property type="entry name" value="Group 3 RNA methyltransferase TrmH"/>
    <property type="match status" value="1"/>
</dbReference>
<dbReference type="InterPro" id="IPR024915">
    <property type="entry name" value="23S_rRNA_MeTrfase_RlmB"/>
</dbReference>
<gene>
    <name evidence="6" type="primary">rlmB</name>
    <name evidence="8" type="ORF">LP43_1892</name>
</gene>
<feature type="domain" description="RNA 2-O ribose methyltransferase substrate binding" evidence="7">
    <location>
        <begin position="5"/>
        <end position="81"/>
    </location>
</feature>
<dbReference type="Pfam" id="PF00588">
    <property type="entry name" value="SpoU_methylase"/>
    <property type="match status" value="1"/>
</dbReference>
<feature type="binding site" evidence="6">
    <location>
        <position position="218"/>
    </location>
    <ligand>
        <name>S-adenosyl-L-methionine</name>
        <dbReference type="ChEBI" id="CHEBI:59789"/>
    </ligand>
</feature>
<evidence type="ECO:0000256" key="3">
    <source>
        <dbReference type="ARBA" id="ARBA00022603"/>
    </source>
</evidence>
<dbReference type="Gene3D" id="3.30.1330.30">
    <property type="match status" value="1"/>
</dbReference>
<comment type="catalytic activity">
    <reaction evidence="6">
        <text>guanosine(2251) in 23S rRNA + S-adenosyl-L-methionine = 2'-O-methylguanosine(2251) in 23S rRNA + S-adenosyl-L-homocysteine + H(+)</text>
        <dbReference type="Rhea" id="RHEA:24140"/>
        <dbReference type="Rhea" id="RHEA-COMP:10239"/>
        <dbReference type="Rhea" id="RHEA-COMP:10241"/>
        <dbReference type="ChEBI" id="CHEBI:15378"/>
        <dbReference type="ChEBI" id="CHEBI:57856"/>
        <dbReference type="ChEBI" id="CHEBI:59789"/>
        <dbReference type="ChEBI" id="CHEBI:74269"/>
        <dbReference type="ChEBI" id="CHEBI:74445"/>
        <dbReference type="EC" id="2.1.1.185"/>
    </reaction>
</comment>
<keyword evidence="4 6" id="KW-0808">Transferase</keyword>
<dbReference type="EC" id="2.1.1.185" evidence="6"/>
<dbReference type="NCBIfam" id="TIGR00186">
    <property type="entry name" value="rRNA_methyl_3"/>
    <property type="match status" value="1"/>
</dbReference>
<dbReference type="InterPro" id="IPR004441">
    <property type="entry name" value="rRNA_MeTrfase_TrmH"/>
</dbReference>
<dbReference type="EMBL" id="JRQD01000004">
    <property type="protein sequence ID" value="KGM06668.1"/>
    <property type="molecule type" value="Genomic_DNA"/>
</dbReference>
<comment type="function">
    <text evidence="6">Specifically methylates the ribose of guanosine 2251 in 23S rRNA.</text>
</comment>
<dbReference type="InterPro" id="IPR029026">
    <property type="entry name" value="tRNA_m1G_MTases_N"/>
</dbReference>
<reference evidence="8 9" key="1">
    <citation type="submission" date="2014-09" db="EMBL/GenBank/DDBJ databases">
        <authorList>
            <person name="Grob C."/>
            <person name="Taubert M."/>
            <person name="Howat A.M."/>
            <person name="Burns O.J."/>
            <person name="Dixon J.L."/>
            <person name="Chen Y."/>
            <person name="Murrell J.C."/>
        </authorList>
    </citation>
    <scope>NUCLEOTIDE SEQUENCE [LARGE SCALE GENOMIC DNA]</scope>
    <source>
        <strain evidence="8">L4</strain>
    </source>
</reference>
<dbReference type="SUPFAM" id="SSF55315">
    <property type="entry name" value="L30e-like"/>
    <property type="match status" value="1"/>
</dbReference>
<evidence type="ECO:0000256" key="5">
    <source>
        <dbReference type="ARBA" id="ARBA00022691"/>
    </source>
</evidence>
<keyword evidence="3 6" id="KW-0489">Methyltransferase</keyword>
<dbReference type="PANTHER" id="PTHR46429:SF1">
    <property type="entry name" value="23S RRNA (GUANOSINE-2'-O-)-METHYLTRANSFERASE RLMB"/>
    <property type="match status" value="1"/>
</dbReference>
<evidence type="ECO:0000313" key="9">
    <source>
        <dbReference type="Proteomes" id="UP000029999"/>
    </source>
</evidence>
<dbReference type="AlphaFoldDB" id="A0A0A0BDQ1"/>
<accession>A0A0A0BDQ1</accession>
<name>A0A0A0BDQ1_9GAMM</name>
<dbReference type="Gene3D" id="3.40.1280.10">
    <property type="match status" value="1"/>
</dbReference>
<dbReference type="GO" id="GO:0005829">
    <property type="term" value="C:cytosol"/>
    <property type="evidence" value="ECO:0007669"/>
    <property type="project" value="TreeGrafter"/>
</dbReference>
<evidence type="ECO:0000256" key="2">
    <source>
        <dbReference type="ARBA" id="ARBA00022552"/>
    </source>
</evidence>
<comment type="caution">
    <text evidence="8">The sequence shown here is derived from an EMBL/GenBank/DDBJ whole genome shotgun (WGS) entry which is preliminary data.</text>
</comment>
<dbReference type="RefSeq" id="WP_036314502.1">
    <property type="nucleotide sequence ID" value="NZ_JRQD01000004.1"/>
</dbReference>
<feature type="binding site" evidence="6">
    <location>
        <position position="198"/>
    </location>
    <ligand>
        <name>S-adenosyl-L-methionine</name>
        <dbReference type="ChEBI" id="CHEBI:59789"/>
    </ligand>
</feature>